<protein>
    <submittedName>
        <fullName evidence="2">Uncharacterized protein</fullName>
    </submittedName>
</protein>
<evidence type="ECO:0000313" key="2">
    <source>
        <dbReference type="EMBL" id="KAE9964486.1"/>
    </source>
</evidence>
<feature type="chain" id="PRO_5044690492" evidence="1">
    <location>
        <begin position="19"/>
        <end position="90"/>
    </location>
</feature>
<dbReference type="EMBL" id="WNWR01000675">
    <property type="protein sequence ID" value="KAE9971476.1"/>
    <property type="molecule type" value="Genomic_DNA"/>
</dbReference>
<accession>A0A8H3U5X9</accession>
<evidence type="ECO:0000313" key="3">
    <source>
        <dbReference type="EMBL" id="KAE9971476.1"/>
    </source>
</evidence>
<organism evidence="2 4">
    <name type="scientific">Venturia inaequalis</name>
    <name type="common">Apple scab fungus</name>
    <dbReference type="NCBI Taxonomy" id="5025"/>
    <lineage>
        <taxon>Eukaryota</taxon>
        <taxon>Fungi</taxon>
        <taxon>Dikarya</taxon>
        <taxon>Ascomycota</taxon>
        <taxon>Pezizomycotina</taxon>
        <taxon>Dothideomycetes</taxon>
        <taxon>Pleosporomycetidae</taxon>
        <taxon>Venturiales</taxon>
        <taxon>Venturiaceae</taxon>
        <taxon>Venturia</taxon>
    </lineage>
</organism>
<dbReference type="EMBL" id="WNWS01000684">
    <property type="protein sequence ID" value="KAE9964486.1"/>
    <property type="molecule type" value="Genomic_DNA"/>
</dbReference>
<name>A0A8H3U5X9_VENIN</name>
<dbReference type="Proteomes" id="UP000447873">
    <property type="component" value="Unassembled WGS sequence"/>
</dbReference>
<proteinExistence type="predicted"/>
<sequence>MHFKTFLPAIILAQPSFAYYWCCFEATGTDGSYAEFVKSGYVENWTPGAGCLIEIDKRGPSCKEWKASVYKQCSHFGLTTYGVVTKDHCS</sequence>
<reference evidence="2 4" key="1">
    <citation type="submission" date="2018-12" db="EMBL/GenBank/DDBJ databases">
        <title>Venturia inaequalis Genome Resource.</title>
        <authorList>
            <person name="Lichtner F.J."/>
        </authorList>
    </citation>
    <scope>NUCLEOTIDE SEQUENCE [LARGE SCALE GENOMIC DNA]</scope>
    <source>
        <strain evidence="2 4">120213</strain>
        <strain evidence="3 5">DMI_063113</strain>
    </source>
</reference>
<evidence type="ECO:0000256" key="1">
    <source>
        <dbReference type="SAM" id="SignalP"/>
    </source>
</evidence>
<feature type="signal peptide" evidence="1">
    <location>
        <begin position="1"/>
        <end position="18"/>
    </location>
</feature>
<keyword evidence="1" id="KW-0732">Signal</keyword>
<dbReference type="Proteomes" id="UP000490939">
    <property type="component" value="Unassembled WGS sequence"/>
</dbReference>
<evidence type="ECO:0000313" key="4">
    <source>
        <dbReference type="Proteomes" id="UP000447873"/>
    </source>
</evidence>
<gene>
    <name evidence="3" type="ORF">EG327_009851</name>
    <name evidence="2" type="ORF">EG328_010418</name>
</gene>
<keyword evidence="5" id="KW-1185">Reference proteome</keyword>
<dbReference type="AlphaFoldDB" id="A0A8H3U5X9"/>
<evidence type="ECO:0000313" key="5">
    <source>
        <dbReference type="Proteomes" id="UP000490939"/>
    </source>
</evidence>
<comment type="caution">
    <text evidence="2">The sequence shown here is derived from an EMBL/GenBank/DDBJ whole genome shotgun (WGS) entry which is preliminary data.</text>
</comment>